<organism evidence="3 4">
    <name type="scientific">Amycolatopsis acidicola</name>
    <dbReference type="NCBI Taxonomy" id="2596893"/>
    <lineage>
        <taxon>Bacteria</taxon>
        <taxon>Bacillati</taxon>
        <taxon>Actinomycetota</taxon>
        <taxon>Actinomycetes</taxon>
        <taxon>Pseudonocardiales</taxon>
        <taxon>Pseudonocardiaceae</taxon>
        <taxon>Amycolatopsis</taxon>
    </lineage>
</organism>
<protein>
    <submittedName>
        <fullName evidence="3">Amidase</fullName>
    </submittedName>
</protein>
<proteinExistence type="predicted"/>
<evidence type="ECO:0000256" key="1">
    <source>
        <dbReference type="SAM" id="MobiDB-lite"/>
    </source>
</evidence>
<reference evidence="3" key="1">
    <citation type="submission" date="2019-09" db="EMBL/GenBank/DDBJ databases">
        <authorList>
            <person name="Teo W.F.A."/>
            <person name="Duangmal K."/>
        </authorList>
    </citation>
    <scope>NUCLEOTIDE SEQUENCE [LARGE SCALE GENOMIC DNA]</scope>
    <source>
        <strain evidence="3">K81G1</strain>
    </source>
</reference>
<dbReference type="PROSITE" id="PS00571">
    <property type="entry name" value="AMIDASES"/>
    <property type="match status" value="1"/>
</dbReference>
<feature type="region of interest" description="Disordered" evidence="1">
    <location>
        <begin position="459"/>
        <end position="487"/>
    </location>
</feature>
<dbReference type="InterPro" id="IPR023631">
    <property type="entry name" value="Amidase_dom"/>
</dbReference>
<feature type="domain" description="Amidase" evidence="2">
    <location>
        <begin position="23"/>
        <end position="444"/>
    </location>
</feature>
<comment type="caution">
    <text evidence="3">The sequence shown here is derived from an EMBL/GenBank/DDBJ whole genome shotgun (WGS) entry which is preliminary data.</text>
</comment>
<dbReference type="PANTHER" id="PTHR11895">
    <property type="entry name" value="TRANSAMIDASE"/>
    <property type="match status" value="1"/>
</dbReference>
<dbReference type="Proteomes" id="UP000319769">
    <property type="component" value="Unassembled WGS sequence"/>
</dbReference>
<dbReference type="RefSeq" id="WP_144752936.1">
    <property type="nucleotide sequence ID" value="NZ_VMNW02000007.1"/>
</dbReference>
<dbReference type="EMBL" id="VMNW02000007">
    <property type="protein sequence ID" value="KAA9164463.1"/>
    <property type="molecule type" value="Genomic_DNA"/>
</dbReference>
<dbReference type="Pfam" id="PF01425">
    <property type="entry name" value="Amidase"/>
    <property type="match status" value="1"/>
</dbReference>
<dbReference type="InterPro" id="IPR020556">
    <property type="entry name" value="Amidase_CS"/>
</dbReference>
<evidence type="ECO:0000259" key="2">
    <source>
        <dbReference type="Pfam" id="PF01425"/>
    </source>
</evidence>
<gene>
    <name evidence="3" type="ORF">FPZ12_007685</name>
</gene>
<accession>A0A5N0VGE4</accession>
<dbReference type="SUPFAM" id="SSF75304">
    <property type="entry name" value="Amidase signature (AS) enzymes"/>
    <property type="match status" value="1"/>
</dbReference>
<dbReference type="InterPro" id="IPR036928">
    <property type="entry name" value="AS_sf"/>
</dbReference>
<dbReference type="PANTHER" id="PTHR11895:SF176">
    <property type="entry name" value="AMIDASE AMID-RELATED"/>
    <property type="match status" value="1"/>
</dbReference>
<keyword evidence="4" id="KW-1185">Reference proteome</keyword>
<dbReference type="AlphaFoldDB" id="A0A5N0VGE4"/>
<sequence length="537" mass="55679">MIEYLTITGALAGLESGRVTSVELTEQALEAADRLDAALGVFVSRFPDSALAAAQEADKARAGGVSDRPLLGIPLGVKDIITTQDGETTGQSLVLDRAWGSGDATVVQRLRAAGALVVGKTTTMEFALGAPDPEKPFPLPRNPWDPGRWSGGSSSGSGAGVAAGMFLGALGTDTGASVRMPAALCGVTGLKPTFGRVPKSGCVPLGYTLDCVGPLAPSARDCAALLAVMAGHGSCPWSAERAVPDFTAGLDGDLSGLQIGVDDLTRYSSADPALAGLFADFVATLEKAGAIVRPVELPRYREVTAAAVVSIVTEALTYHAPDIRTRWSDYGASTRAALGFGAFVSGADYVQAQRVRAAGRKLVGAVFEDVDLIVTPLVTRPAPYVGDAAAYTATLFAGQDFAYHTAYWNSLGNPALSVPIGFGEGNLPLAAQIVGPHFAEATVLRAGDAFQSRTEWHLRRPGEVKPSQAPAPAAAPESAPRPDPTADSLLRMAGLTVPEEERGAVAAALPMVRYNTDLLYTVPETRYEDPLSPLAVP</sequence>
<dbReference type="OrthoDB" id="182039at2"/>
<name>A0A5N0VGE4_9PSEU</name>
<dbReference type="InterPro" id="IPR000120">
    <property type="entry name" value="Amidase"/>
</dbReference>
<dbReference type="GO" id="GO:0003824">
    <property type="term" value="F:catalytic activity"/>
    <property type="evidence" value="ECO:0007669"/>
    <property type="project" value="InterPro"/>
</dbReference>
<dbReference type="Gene3D" id="3.90.1300.10">
    <property type="entry name" value="Amidase signature (AS) domain"/>
    <property type="match status" value="1"/>
</dbReference>
<evidence type="ECO:0000313" key="4">
    <source>
        <dbReference type="Proteomes" id="UP000319769"/>
    </source>
</evidence>
<evidence type="ECO:0000313" key="3">
    <source>
        <dbReference type="EMBL" id="KAA9164463.1"/>
    </source>
</evidence>